<sequence>MDPYTQAFIIAAVDIKVEQEKKEAAKAKRKK</sequence>
<protein>
    <submittedName>
        <fullName evidence="1">Uncharacterized protein</fullName>
    </submittedName>
</protein>
<evidence type="ECO:0000313" key="1">
    <source>
        <dbReference type="EMBL" id="DAE10589.1"/>
    </source>
</evidence>
<reference evidence="1" key="1">
    <citation type="journal article" date="2021" name="Proc. Natl. Acad. Sci. U.S.A.">
        <title>A Catalog of Tens of Thousands of Viruses from Human Metagenomes Reveals Hidden Associations with Chronic Diseases.</title>
        <authorList>
            <person name="Tisza M.J."/>
            <person name="Buck C.B."/>
        </authorList>
    </citation>
    <scope>NUCLEOTIDE SEQUENCE</scope>
    <source>
        <strain evidence="1">CtMb725</strain>
    </source>
</reference>
<proteinExistence type="predicted"/>
<name>A0A8S5PVV4_9CAUD</name>
<accession>A0A8S5PVV4</accession>
<organism evidence="1">
    <name type="scientific">Myoviridae sp. ctMb725</name>
    <dbReference type="NCBI Taxonomy" id="2825088"/>
    <lineage>
        <taxon>Viruses</taxon>
        <taxon>Duplodnaviria</taxon>
        <taxon>Heunggongvirae</taxon>
        <taxon>Uroviricota</taxon>
        <taxon>Caudoviricetes</taxon>
    </lineage>
</organism>
<dbReference type="EMBL" id="BK015514">
    <property type="protein sequence ID" value="DAE10589.1"/>
    <property type="molecule type" value="Genomic_DNA"/>
</dbReference>